<name>B1BTE8_CLOPF</name>
<proteinExistence type="predicted"/>
<comment type="caution">
    <text evidence="1">The sequence shown here is derived from an EMBL/GenBank/DDBJ whole genome shotgun (WGS) entry which is preliminary data.</text>
</comment>
<evidence type="ECO:0008006" key="3">
    <source>
        <dbReference type="Google" id="ProtNLM"/>
    </source>
</evidence>
<reference evidence="1 2" key="1">
    <citation type="submission" date="2007-07" db="EMBL/GenBank/DDBJ databases">
        <title>Annotation of Clostridium perfringens E str. JGS1987.</title>
        <authorList>
            <person name="Paulsen I."/>
            <person name="Sebastian Y."/>
        </authorList>
    </citation>
    <scope>NUCLEOTIDE SEQUENCE [LARGE SCALE GENOMIC DNA]</scope>
    <source>
        <strain evidence="2">E str. JGS1987</strain>
    </source>
</reference>
<evidence type="ECO:0000313" key="1">
    <source>
        <dbReference type="EMBL" id="EDT14987.1"/>
    </source>
</evidence>
<protein>
    <recommendedName>
        <fullName evidence="3">Sce7725 family protein</fullName>
    </recommendedName>
</protein>
<sequence length="308" mass="36234">MYLPYLRGRQNELLALKELVNNDLIGDKIIPIIEPIKLSSTLISVIELFNSQNRKLIIIQNPQVGSFEDELNNDKKSDLYYDAINNDNILKGIIVTNNFKNDINKLRVNNIENENIVVILNEKKYIDLYRDEFDKQNNPCYTLIPDKKSFRRKVYDNKIILEDYFKKKDRNTDYDEEAEFFSSDHIDYDMDNFKGFSDYSIIGEEYKESGFAPRAVAIHIVFLDDDNELYVKHFISDSNDSIKDPAKKFYEALKKLMDWKEEVGLQTYGLRGFEECFEKQQYPGLGVVKKLALMHHIQLINDYLEDNN</sequence>
<dbReference type="AlphaFoldDB" id="B1BTE8"/>
<dbReference type="RefSeq" id="WP_003463547.1">
    <property type="nucleotide sequence ID" value="NZ_ABDW01000014.1"/>
</dbReference>
<organism evidence="1 2">
    <name type="scientific">Clostridium perfringens E str. JGS1987</name>
    <dbReference type="NCBI Taxonomy" id="451755"/>
    <lineage>
        <taxon>Bacteria</taxon>
        <taxon>Bacillati</taxon>
        <taxon>Bacillota</taxon>
        <taxon>Clostridia</taxon>
        <taxon>Eubacteriales</taxon>
        <taxon>Clostridiaceae</taxon>
        <taxon>Clostridium</taxon>
    </lineage>
</organism>
<gene>
    <name evidence="1" type="ORF">AC3_0051</name>
</gene>
<dbReference type="InterPro" id="IPR047727">
    <property type="entry name" value="Sce7725-like"/>
</dbReference>
<evidence type="ECO:0000313" key="2">
    <source>
        <dbReference type="Proteomes" id="UP000005337"/>
    </source>
</evidence>
<accession>B1BTE8</accession>
<dbReference type="NCBIfam" id="NF033831">
    <property type="entry name" value="sce7725_fam"/>
    <property type="match status" value="1"/>
</dbReference>
<dbReference type="EMBL" id="ABDW01000014">
    <property type="protein sequence ID" value="EDT14987.1"/>
    <property type="molecule type" value="Genomic_DNA"/>
</dbReference>
<dbReference type="Proteomes" id="UP000005337">
    <property type="component" value="Unassembled WGS sequence"/>
</dbReference>